<keyword evidence="2" id="KW-0503">Monooxygenase</keyword>
<dbReference type="Pfam" id="PF02406">
    <property type="entry name" value="MmoB_DmpM"/>
    <property type="match status" value="1"/>
</dbReference>
<dbReference type="OrthoDB" id="9805636at2"/>
<name>A0A1H8HS21_9BURK</name>
<organism evidence="2 3">
    <name type="scientific">Brachymonas denitrificans DSM 15123</name>
    <dbReference type="NCBI Taxonomy" id="1121117"/>
    <lineage>
        <taxon>Bacteria</taxon>
        <taxon>Pseudomonadati</taxon>
        <taxon>Pseudomonadota</taxon>
        <taxon>Betaproteobacteria</taxon>
        <taxon>Burkholderiales</taxon>
        <taxon>Comamonadaceae</taxon>
        <taxon>Brachymonas</taxon>
    </lineage>
</organism>
<sequence>MSNVFIALQKNEETRAIVNAIMADNPDAILNEQPAMVKVDCPNRLVIKRESVEQEMGRDFDLQELHVNLITLSGHIDEDEDQFALHWGN</sequence>
<keyword evidence="3" id="KW-1185">Reference proteome</keyword>
<dbReference type="Gene3D" id="3.90.56.10">
    <property type="entry name" value="Monooxygenase component MmoB/DmpM"/>
    <property type="match status" value="1"/>
</dbReference>
<proteinExistence type="inferred from homology"/>
<reference evidence="2 3" key="1">
    <citation type="submission" date="2016-10" db="EMBL/GenBank/DDBJ databases">
        <authorList>
            <person name="de Groot N.N."/>
        </authorList>
    </citation>
    <scope>NUCLEOTIDE SEQUENCE [LARGE SCALE GENOMIC DNA]</scope>
    <source>
        <strain evidence="2 3">DSM 15123</strain>
    </source>
</reference>
<evidence type="ECO:0000313" key="2">
    <source>
        <dbReference type="EMBL" id="SEN58972.1"/>
    </source>
</evidence>
<gene>
    <name evidence="2" type="ORF">SAMN02745977_01583</name>
</gene>
<evidence type="ECO:0000256" key="1">
    <source>
        <dbReference type="ARBA" id="ARBA00006313"/>
    </source>
</evidence>
<dbReference type="EMBL" id="FOCW01000003">
    <property type="protein sequence ID" value="SEN58972.1"/>
    <property type="molecule type" value="Genomic_DNA"/>
</dbReference>
<dbReference type="RefSeq" id="WP_091816338.1">
    <property type="nucleotide sequence ID" value="NZ_FOCW01000003.1"/>
</dbReference>
<dbReference type="Proteomes" id="UP000199531">
    <property type="component" value="Unassembled WGS sequence"/>
</dbReference>
<comment type="similarity">
    <text evidence="1">Belongs to the TmoD/XamoD family.</text>
</comment>
<dbReference type="STRING" id="1121117.SAMN02745977_01583"/>
<dbReference type="InterPro" id="IPR003454">
    <property type="entry name" value="MOase_MmoB_DmpM"/>
</dbReference>
<dbReference type="SUPFAM" id="SSF56029">
    <property type="entry name" value="Monooxygenase (hydroxylase) regulatory protein"/>
    <property type="match status" value="1"/>
</dbReference>
<accession>A0A1H8HS21</accession>
<protein>
    <submittedName>
        <fullName evidence="2">Phenol 2-monooxygenase P2 subunit</fullName>
    </submittedName>
</protein>
<dbReference type="InterPro" id="IPR036889">
    <property type="entry name" value="mOase_MmoB_DmpM_sf"/>
</dbReference>
<evidence type="ECO:0000313" key="3">
    <source>
        <dbReference type="Proteomes" id="UP000199531"/>
    </source>
</evidence>
<keyword evidence="2" id="KW-0560">Oxidoreductase</keyword>
<dbReference type="AlphaFoldDB" id="A0A1H8HS21"/>
<dbReference type="GO" id="GO:0004497">
    <property type="term" value="F:monooxygenase activity"/>
    <property type="evidence" value="ECO:0007669"/>
    <property type="project" value="UniProtKB-KW"/>
</dbReference>